<dbReference type="OrthoDB" id="10302167at2759"/>
<dbReference type="EMBL" id="OV696695">
    <property type="protein sequence ID" value="CAH1237782.1"/>
    <property type="molecule type" value="Genomic_DNA"/>
</dbReference>
<evidence type="ECO:0000313" key="2">
    <source>
        <dbReference type="Proteomes" id="UP000838412"/>
    </source>
</evidence>
<sequence length="142" mass="15319">MQPDTKSTVLTQFLPRKQATNPSSNTPVCLWAQVSPTTGVTAQVSASAGVMTGGAVATCGYTTHELGLSLYCCTVRYWEVFESPRVYTSKRMSPNIGQPYSGQAPSAAAGWAGQYRFPVGAPRYSGPHYSGYQQPKGKEFLR</sequence>
<protein>
    <submittedName>
        <fullName evidence="1">Hypp5434 protein</fullName>
    </submittedName>
</protein>
<name>A0A8J9YRT5_BRALA</name>
<accession>A0A8J9YRT5</accession>
<evidence type="ECO:0000313" key="1">
    <source>
        <dbReference type="EMBL" id="CAH1237782.1"/>
    </source>
</evidence>
<reference evidence="1" key="1">
    <citation type="submission" date="2022-01" db="EMBL/GenBank/DDBJ databases">
        <authorList>
            <person name="Braso-Vives M."/>
        </authorList>
    </citation>
    <scope>NUCLEOTIDE SEQUENCE</scope>
</reference>
<organism evidence="1 2">
    <name type="scientific">Branchiostoma lanceolatum</name>
    <name type="common">Common lancelet</name>
    <name type="synonym">Amphioxus lanceolatum</name>
    <dbReference type="NCBI Taxonomy" id="7740"/>
    <lineage>
        <taxon>Eukaryota</taxon>
        <taxon>Metazoa</taxon>
        <taxon>Chordata</taxon>
        <taxon>Cephalochordata</taxon>
        <taxon>Leptocardii</taxon>
        <taxon>Amphioxiformes</taxon>
        <taxon>Branchiostomatidae</taxon>
        <taxon>Branchiostoma</taxon>
    </lineage>
</organism>
<keyword evidence="2" id="KW-1185">Reference proteome</keyword>
<gene>
    <name evidence="1" type="primary">Hypp5434</name>
    <name evidence="1" type="ORF">BLAG_LOCUS2597</name>
</gene>
<dbReference type="Proteomes" id="UP000838412">
    <property type="component" value="Chromosome 10"/>
</dbReference>
<dbReference type="AlphaFoldDB" id="A0A8J9YRT5"/>
<proteinExistence type="predicted"/>